<dbReference type="InterPro" id="IPR016039">
    <property type="entry name" value="Thiolase-like"/>
</dbReference>
<keyword evidence="3 7" id="KW-0808">Transferase</keyword>
<feature type="domain" description="Thiolase C-terminal" evidence="9">
    <location>
        <begin position="268"/>
        <end position="388"/>
    </location>
</feature>
<dbReference type="PROSITE" id="PS00737">
    <property type="entry name" value="THIOLASE_2"/>
    <property type="match status" value="1"/>
</dbReference>
<dbReference type="InterPro" id="IPR020616">
    <property type="entry name" value="Thiolase_N"/>
</dbReference>
<dbReference type="GO" id="GO:0003985">
    <property type="term" value="F:acetyl-CoA C-acetyltransferase activity"/>
    <property type="evidence" value="ECO:0007669"/>
    <property type="project" value="UniProtKB-EC"/>
</dbReference>
<dbReference type="InterPro" id="IPR020617">
    <property type="entry name" value="Thiolase_C"/>
</dbReference>
<feature type="active site" description="Proton acceptor" evidence="6">
    <location>
        <position position="376"/>
    </location>
</feature>
<dbReference type="RefSeq" id="WP_157342947.1">
    <property type="nucleotide sequence ID" value="NZ_WSEK01000004.1"/>
</dbReference>
<evidence type="ECO:0000313" key="10">
    <source>
        <dbReference type="EMBL" id="MVQ50091.1"/>
    </source>
</evidence>
<dbReference type="InterPro" id="IPR020613">
    <property type="entry name" value="Thiolase_CS"/>
</dbReference>
<feature type="active site" description="Proton acceptor" evidence="6">
    <location>
        <position position="346"/>
    </location>
</feature>
<dbReference type="EC" id="2.3.1.9" evidence="2"/>
<feature type="active site" description="Acyl-thioester intermediate" evidence="6">
    <location>
        <position position="90"/>
    </location>
</feature>
<name>A0A6L6XRR6_9ACTN</name>
<comment type="similarity">
    <text evidence="1 7">Belongs to the thiolase-like superfamily. Thiolase family.</text>
</comment>
<dbReference type="CDD" id="cd00751">
    <property type="entry name" value="thiolase"/>
    <property type="match status" value="1"/>
</dbReference>
<evidence type="ECO:0000259" key="9">
    <source>
        <dbReference type="Pfam" id="PF02803"/>
    </source>
</evidence>
<evidence type="ECO:0000256" key="5">
    <source>
        <dbReference type="ARBA" id="ARBA00040529"/>
    </source>
</evidence>
<evidence type="ECO:0000256" key="4">
    <source>
        <dbReference type="ARBA" id="ARBA00023315"/>
    </source>
</evidence>
<protein>
    <recommendedName>
        <fullName evidence="5">Probable acetyl-CoA acetyltransferase</fullName>
        <ecNumber evidence="2">2.3.1.9</ecNumber>
    </recommendedName>
</protein>
<dbReference type="Pfam" id="PF02803">
    <property type="entry name" value="Thiolase_C"/>
    <property type="match status" value="1"/>
</dbReference>
<comment type="caution">
    <text evidence="10">The sequence shown here is derived from an EMBL/GenBank/DDBJ whole genome shotgun (WGS) entry which is preliminary data.</text>
</comment>
<evidence type="ECO:0000256" key="2">
    <source>
        <dbReference type="ARBA" id="ARBA00012705"/>
    </source>
</evidence>
<evidence type="ECO:0000256" key="7">
    <source>
        <dbReference type="RuleBase" id="RU003557"/>
    </source>
</evidence>
<dbReference type="NCBIfam" id="TIGR01930">
    <property type="entry name" value="AcCoA-C-Actrans"/>
    <property type="match status" value="1"/>
</dbReference>
<dbReference type="Gene3D" id="3.40.47.10">
    <property type="match status" value="1"/>
</dbReference>
<reference evidence="10 11" key="1">
    <citation type="submission" date="2019-12" db="EMBL/GenBank/DDBJ databases">
        <authorList>
            <person name="Huq M.A."/>
        </authorList>
    </citation>
    <scope>NUCLEOTIDE SEQUENCE [LARGE SCALE GENOMIC DNA]</scope>
    <source>
        <strain evidence="10 11">MAH-18</strain>
    </source>
</reference>
<keyword evidence="4 7" id="KW-0012">Acyltransferase</keyword>
<dbReference type="InterPro" id="IPR020610">
    <property type="entry name" value="Thiolase_AS"/>
</dbReference>
<evidence type="ECO:0000259" key="8">
    <source>
        <dbReference type="Pfam" id="PF00108"/>
    </source>
</evidence>
<dbReference type="FunFam" id="3.40.47.10:FF:000010">
    <property type="entry name" value="Acetyl-CoA acetyltransferase (Thiolase)"/>
    <property type="match status" value="1"/>
</dbReference>
<dbReference type="SUPFAM" id="SSF53901">
    <property type="entry name" value="Thiolase-like"/>
    <property type="match status" value="2"/>
</dbReference>
<dbReference type="PANTHER" id="PTHR18919">
    <property type="entry name" value="ACETYL-COA C-ACYLTRANSFERASE"/>
    <property type="match status" value="1"/>
</dbReference>
<dbReference type="PIRSF" id="PIRSF000429">
    <property type="entry name" value="Ac-CoA_Ac_transf"/>
    <property type="match status" value="1"/>
</dbReference>
<accession>A0A6L6XRR6</accession>
<dbReference type="PROSITE" id="PS00099">
    <property type="entry name" value="THIOLASE_3"/>
    <property type="match status" value="1"/>
</dbReference>
<dbReference type="AlphaFoldDB" id="A0A6L6XRR6"/>
<proteinExistence type="inferred from homology"/>
<dbReference type="Pfam" id="PF00108">
    <property type="entry name" value="Thiolase_N"/>
    <property type="match status" value="1"/>
</dbReference>
<evidence type="ECO:0000256" key="6">
    <source>
        <dbReference type="PIRSR" id="PIRSR000429-1"/>
    </source>
</evidence>
<dbReference type="Proteomes" id="UP000473525">
    <property type="component" value="Unassembled WGS sequence"/>
</dbReference>
<evidence type="ECO:0000313" key="11">
    <source>
        <dbReference type="Proteomes" id="UP000473525"/>
    </source>
</evidence>
<organism evidence="10 11">
    <name type="scientific">Nocardioides agri</name>
    <dbReference type="NCBI Taxonomy" id="2682843"/>
    <lineage>
        <taxon>Bacteria</taxon>
        <taxon>Bacillati</taxon>
        <taxon>Actinomycetota</taxon>
        <taxon>Actinomycetes</taxon>
        <taxon>Propionibacteriales</taxon>
        <taxon>Nocardioidaceae</taxon>
        <taxon>Nocardioides</taxon>
    </lineage>
</organism>
<feature type="domain" description="Thiolase N-terminal" evidence="8">
    <location>
        <begin position="8"/>
        <end position="262"/>
    </location>
</feature>
<gene>
    <name evidence="10" type="ORF">GON03_12950</name>
</gene>
<evidence type="ECO:0000256" key="3">
    <source>
        <dbReference type="ARBA" id="ARBA00022679"/>
    </source>
</evidence>
<dbReference type="EMBL" id="WSEK01000004">
    <property type="protein sequence ID" value="MVQ50091.1"/>
    <property type="molecule type" value="Genomic_DNA"/>
</dbReference>
<dbReference type="PANTHER" id="PTHR18919:SF107">
    <property type="entry name" value="ACETYL-COA ACETYLTRANSFERASE, CYTOSOLIC"/>
    <property type="match status" value="1"/>
</dbReference>
<evidence type="ECO:0000256" key="1">
    <source>
        <dbReference type="ARBA" id="ARBA00010982"/>
    </source>
</evidence>
<dbReference type="InterPro" id="IPR002155">
    <property type="entry name" value="Thiolase"/>
</dbReference>
<sequence>MTAAFLYAAARTPFGRFGGALAEVRPDDLAATVVRGVLAKAPGLAEDRIGDVVWGCANQAGEDNRNVGRMAVLLAGLPVSVPATTVNRLCGSSLDAAIIGSRTIESGDADVVLTGGVESMTRAPWVLPKPSRAFPAGNVTAVSTTLGWRLVNERMPAEWTVSLGEANELLGEKFAISRERQDEFAARSHELADAAWTAGFYDDLVVPVEGVDVARDESIRPGSTAATLAGLKPSFRADGTITAGNASPLNDGASAVLLGSEDAGIGVDPIARIAGRGVSAVEPQLFGYAPVEAADRALARAGISWADVGAVELNEAFAVQSLACVDAWKIDPEIVNAKGGAIAIGHPLGASGGRILGTLAARLQESGDRYGVAAICIGVGQALAVVLENVQ</sequence>
<keyword evidence="11" id="KW-1185">Reference proteome</keyword>